<sequence>MKQVFHGDDFNKVTLICSNKEVADIWFAISQQLAHLESGELQETAVYPRLKAIEDVLSGKNK</sequence>
<gene>
    <name evidence="1" type="ORF">ACFSFY_02545</name>
</gene>
<dbReference type="Proteomes" id="UP001597218">
    <property type="component" value="Unassembled WGS sequence"/>
</dbReference>
<reference evidence="2" key="1">
    <citation type="journal article" date="2019" name="Int. J. Syst. Evol. Microbiol.">
        <title>The Global Catalogue of Microorganisms (GCM) 10K type strain sequencing project: providing services to taxonomists for standard genome sequencing and annotation.</title>
        <authorList>
            <consortium name="The Broad Institute Genomics Platform"/>
            <consortium name="The Broad Institute Genome Sequencing Center for Infectious Disease"/>
            <person name="Wu L."/>
            <person name="Ma J."/>
        </authorList>
    </citation>
    <scope>NUCLEOTIDE SEQUENCE [LARGE SCALE GENOMIC DNA]</scope>
    <source>
        <strain evidence="2">CGMCC 4.7177</strain>
    </source>
</reference>
<evidence type="ECO:0000313" key="2">
    <source>
        <dbReference type="Proteomes" id="UP001597218"/>
    </source>
</evidence>
<comment type="caution">
    <text evidence="1">The sequence shown here is derived from an EMBL/GenBank/DDBJ whole genome shotgun (WGS) entry which is preliminary data.</text>
</comment>
<keyword evidence="2" id="KW-1185">Reference proteome</keyword>
<organism evidence="1 2">
    <name type="scientific">Sporosarcina siberiensis</name>
    <dbReference type="NCBI Taxonomy" id="1365606"/>
    <lineage>
        <taxon>Bacteria</taxon>
        <taxon>Bacillati</taxon>
        <taxon>Bacillota</taxon>
        <taxon>Bacilli</taxon>
        <taxon>Bacillales</taxon>
        <taxon>Caryophanaceae</taxon>
        <taxon>Sporosarcina</taxon>
    </lineage>
</organism>
<dbReference type="EMBL" id="JBHUGI010000005">
    <property type="protein sequence ID" value="MFD1926955.1"/>
    <property type="molecule type" value="Genomic_DNA"/>
</dbReference>
<evidence type="ECO:0000313" key="1">
    <source>
        <dbReference type="EMBL" id="MFD1926955.1"/>
    </source>
</evidence>
<dbReference type="RefSeq" id="WP_381535614.1">
    <property type="nucleotide sequence ID" value="NZ_JBHUGI010000005.1"/>
</dbReference>
<proteinExistence type="predicted"/>
<name>A0ABW4SDE4_9BACL</name>
<protein>
    <submittedName>
        <fullName evidence="1">Uncharacterized protein</fullName>
    </submittedName>
</protein>
<accession>A0ABW4SDE4</accession>